<dbReference type="AlphaFoldDB" id="A0A4S3K126"/>
<keyword evidence="4 6" id="KW-1133">Transmembrane helix</keyword>
<dbReference type="PANTHER" id="PTHR35007">
    <property type="entry name" value="INTEGRAL MEMBRANE PROTEIN-RELATED"/>
    <property type="match status" value="1"/>
</dbReference>
<protein>
    <submittedName>
        <fullName evidence="8">Tight adherence protein C</fullName>
    </submittedName>
</protein>
<keyword evidence="9" id="KW-1185">Reference proteome</keyword>
<evidence type="ECO:0000313" key="8">
    <source>
        <dbReference type="EMBL" id="TDU30697.1"/>
    </source>
</evidence>
<feature type="transmembrane region" description="Helical" evidence="6">
    <location>
        <begin position="91"/>
        <end position="110"/>
    </location>
</feature>
<feature type="domain" description="Type II secretion system protein GspF" evidence="7">
    <location>
        <begin position="155"/>
        <end position="280"/>
    </location>
</feature>
<accession>A0A4S3K126</accession>
<evidence type="ECO:0000256" key="6">
    <source>
        <dbReference type="SAM" id="Phobius"/>
    </source>
</evidence>
<dbReference type="PANTHER" id="PTHR35007:SF2">
    <property type="entry name" value="PILUS ASSEMBLE PROTEIN"/>
    <property type="match status" value="1"/>
</dbReference>
<organism evidence="8 9">
    <name type="scientific">Panacagrimonas perspica</name>
    <dbReference type="NCBI Taxonomy" id="381431"/>
    <lineage>
        <taxon>Bacteria</taxon>
        <taxon>Pseudomonadati</taxon>
        <taxon>Pseudomonadota</taxon>
        <taxon>Gammaproteobacteria</taxon>
        <taxon>Nevskiales</taxon>
        <taxon>Nevskiaceae</taxon>
        <taxon>Panacagrimonas</taxon>
    </lineage>
</organism>
<feature type="transmembrane region" description="Helical" evidence="6">
    <location>
        <begin position="264"/>
        <end position="286"/>
    </location>
</feature>
<comment type="caution">
    <text evidence="8">The sequence shown here is derived from an EMBL/GenBank/DDBJ whole genome shotgun (WGS) entry which is preliminary data.</text>
</comment>
<feature type="transmembrane region" description="Helical" evidence="6">
    <location>
        <begin position="116"/>
        <end position="134"/>
    </location>
</feature>
<sequence length="292" mass="32318">MITPTIGALIPLMAALACALVFAALLGFRRVLPAQDRVYMDPLPVSLRLLWPLVSFFSYYFSRFCTIDYLERVQGQLVRAGMNYRMNAEQFVALRIVSALAFTLAFTGALSWVGDSSIACGMIALAFGYSAPYLKLRDRRRRRERSIARLLPTYLDFITMALEAGLSLSSALVQATVNGPRGLLSQEFERVTRDITAGAGRIEALDAMSARLDMPQVTCVIAAIAQADRSGGSIGSTLRVQAEQQRVDRFQRAERLAMEAPVKLIFPLVAFIFPTTFIILGFPIAMKMLHHV</sequence>
<keyword evidence="2" id="KW-1003">Cell membrane</keyword>
<gene>
    <name evidence="8" type="ORF">DFR24_0046</name>
</gene>
<comment type="subcellular location">
    <subcellularLocation>
        <location evidence="1">Cell membrane</location>
        <topology evidence="1">Multi-pass membrane protein</topology>
    </subcellularLocation>
</comment>
<keyword evidence="3 6" id="KW-0812">Transmembrane</keyword>
<dbReference type="EMBL" id="SOBT01000008">
    <property type="protein sequence ID" value="TDU30697.1"/>
    <property type="molecule type" value="Genomic_DNA"/>
</dbReference>
<evidence type="ECO:0000256" key="5">
    <source>
        <dbReference type="ARBA" id="ARBA00023136"/>
    </source>
</evidence>
<dbReference type="Proteomes" id="UP000295341">
    <property type="component" value="Unassembled WGS sequence"/>
</dbReference>
<evidence type="ECO:0000256" key="2">
    <source>
        <dbReference type="ARBA" id="ARBA00022475"/>
    </source>
</evidence>
<evidence type="ECO:0000256" key="3">
    <source>
        <dbReference type="ARBA" id="ARBA00022692"/>
    </source>
</evidence>
<dbReference type="RefSeq" id="WP_133879349.1">
    <property type="nucleotide sequence ID" value="NZ_MWIN01000023.1"/>
</dbReference>
<name>A0A4S3K126_9GAMM</name>
<evidence type="ECO:0000313" key="9">
    <source>
        <dbReference type="Proteomes" id="UP000295341"/>
    </source>
</evidence>
<dbReference type="GO" id="GO:0005886">
    <property type="term" value="C:plasma membrane"/>
    <property type="evidence" value="ECO:0007669"/>
    <property type="project" value="UniProtKB-SubCell"/>
</dbReference>
<evidence type="ECO:0000256" key="4">
    <source>
        <dbReference type="ARBA" id="ARBA00022989"/>
    </source>
</evidence>
<keyword evidence="5 6" id="KW-0472">Membrane</keyword>
<proteinExistence type="predicted"/>
<reference evidence="8 9" key="1">
    <citation type="submission" date="2019-03" db="EMBL/GenBank/DDBJ databases">
        <title>Genomic Encyclopedia of Type Strains, Phase IV (KMG-IV): sequencing the most valuable type-strain genomes for metagenomic binning, comparative biology and taxonomic classification.</title>
        <authorList>
            <person name="Goeker M."/>
        </authorList>
    </citation>
    <scope>NUCLEOTIDE SEQUENCE [LARGE SCALE GENOMIC DNA]</scope>
    <source>
        <strain evidence="8 9">DSM 26377</strain>
    </source>
</reference>
<dbReference type="OrthoDB" id="9810662at2"/>
<dbReference type="Pfam" id="PF00482">
    <property type="entry name" value="T2SSF"/>
    <property type="match status" value="1"/>
</dbReference>
<evidence type="ECO:0000256" key="1">
    <source>
        <dbReference type="ARBA" id="ARBA00004651"/>
    </source>
</evidence>
<evidence type="ECO:0000259" key="7">
    <source>
        <dbReference type="Pfam" id="PF00482"/>
    </source>
</evidence>
<dbReference type="InterPro" id="IPR018076">
    <property type="entry name" value="T2SS_GspF_dom"/>
</dbReference>